<reference evidence="3" key="1">
    <citation type="submission" date="2025-05" db="UniProtKB">
        <authorList>
            <consortium name="EnsemblMetazoa"/>
        </authorList>
    </citation>
    <scope>IDENTIFICATION</scope>
</reference>
<dbReference type="GeneID" id="114333462"/>
<feature type="region of interest" description="Disordered" evidence="1">
    <location>
        <begin position="652"/>
        <end position="686"/>
    </location>
</feature>
<dbReference type="Gene3D" id="2.30.30.140">
    <property type="match status" value="2"/>
</dbReference>
<feature type="compositionally biased region" description="Polar residues" evidence="1">
    <location>
        <begin position="205"/>
        <end position="222"/>
    </location>
</feature>
<evidence type="ECO:0000259" key="2">
    <source>
        <dbReference type="PROSITE" id="PS50304"/>
    </source>
</evidence>
<dbReference type="InterPro" id="IPR002999">
    <property type="entry name" value="Tudor"/>
</dbReference>
<name>A0ABM5K2X5_DIAVI</name>
<feature type="region of interest" description="Disordered" evidence="1">
    <location>
        <begin position="392"/>
        <end position="434"/>
    </location>
</feature>
<dbReference type="PROSITE" id="PS50304">
    <property type="entry name" value="TUDOR"/>
    <property type="match status" value="1"/>
</dbReference>
<evidence type="ECO:0000313" key="4">
    <source>
        <dbReference type="Proteomes" id="UP001652700"/>
    </source>
</evidence>
<feature type="region of interest" description="Disordered" evidence="1">
    <location>
        <begin position="202"/>
        <end position="368"/>
    </location>
</feature>
<dbReference type="EnsemblMetazoa" id="XM_050648582.1">
    <property type="protein sequence ID" value="XP_050504539.1"/>
    <property type="gene ID" value="LOC114333462"/>
</dbReference>
<keyword evidence="4" id="KW-1185">Reference proteome</keyword>
<proteinExistence type="predicted"/>
<dbReference type="RefSeq" id="XP_050504539.1">
    <property type="nucleotide sequence ID" value="XM_050648582.1"/>
</dbReference>
<feature type="compositionally biased region" description="Polar residues" evidence="1">
    <location>
        <begin position="247"/>
        <end position="258"/>
    </location>
</feature>
<feature type="domain" description="Tudor" evidence="2">
    <location>
        <begin position="750"/>
        <end position="812"/>
    </location>
</feature>
<feature type="compositionally biased region" description="Low complexity" evidence="1">
    <location>
        <begin position="324"/>
        <end position="336"/>
    </location>
</feature>
<evidence type="ECO:0000313" key="3">
    <source>
        <dbReference type="EnsemblMetazoa" id="XP_050504539.1"/>
    </source>
</evidence>
<sequence>MLQPTMAYNNVPHFCKIQPLTGGEDDRGSIRREFSQFGEIKKIYIDPEGRYGKVYLENNTCTIAAVNALRNNSYGWRVTLAEENRRKPEINDTSSNPAMDDVYVSESEELYTVHGKMIPTFEADNNCIFVSVDDVRNAGFGLLTRAELNFITSKRKVVLDDFYQSLLNHACSYLMKNKQLAAVITEDTISSIIERCKQTLIGDNAGNNNRNEGSFHQSSDSFRSPRPPNQRHSMGGGGQYGKRDNFSENNDNEASGSTRPAHRYSMESGKQDFKNKRSQPRDTERRYDQRDQKRDSGFRGKRDSDRSESGRRFENGNNSDRRSFNNNSGGNRFNRSQASRNEDNRASEANVEDEEEWGSSPKDSSDDIKIQSNTQMAKESTGNTAQKRIEQIKEKSVDSEDTNVKDKPLDSDKDIDVKDSNVKEKPVDSDKDSNFEVEKNNVEPEKKLNDSVKCFFELPKPIKALKDGDQVKIIDQANNQLIVKTKECFAKGKEIVEYIKNLDKDTLLLNEVKEGQMIICAKDGAPNLCRAVVLKVDSPTIATVTYLDYPGEEKLAIKSLRNVDDYLAKEPICLLFTPEIKVLESLSDVSLNYIQTLIEQKSKVSVVLSDDDFDLKMEDGSCLSTKLLELEKPKCENKQIESSAKEVKAAIVKEDQPTPATEIKATTVKENQPTPAKEPSEQKSQTDANVKVMFGEIDSVKPKIGSSGKYVCSNFKEDELTLISMEEDVLTEFSQLNDWLQQFDNATPYDPEAGEMCLVLHKTDETEEASWFRGVVLSNDENNYEISSVDCGNLITATRANIRSFPAALKNIRMLGIFCELVDIPDIPGAKDKLKSLIGEGTQLDATFKSYDEETTIYQVVVPDIYAKLKK</sequence>
<evidence type="ECO:0000256" key="1">
    <source>
        <dbReference type="SAM" id="MobiDB-lite"/>
    </source>
</evidence>
<accession>A0ABM5K2X5</accession>
<dbReference type="SUPFAM" id="SSF63748">
    <property type="entry name" value="Tudor/PWWP/MBT"/>
    <property type="match status" value="2"/>
</dbReference>
<dbReference type="Pfam" id="PF00567">
    <property type="entry name" value="TUDOR"/>
    <property type="match status" value="1"/>
</dbReference>
<dbReference type="Proteomes" id="UP001652700">
    <property type="component" value="Unplaced"/>
</dbReference>
<organism evidence="3 4">
    <name type="scientific">Diabrotica virgifera virgifera</name>
    <name type="common">western corn rootworm</name>
    <dbReference type="NCBI Taxonomy" id="50390"/>
    <lineage>
        <taxon>Eukaryota</taxon>
        <taxon>Metazoa</taxon>
        <taxon>Ecdysozoa</taxon>
        <taxon>Arthropoda</taxon>
        <taxon>Hexapoda</taxon>
        <taxon>Insecta</taxon>
        <taxon>Pterygota</taxon>
        <taxon>Neoptera</taxon>
        <taxon>Endopterygota</taxon>
        <taxon>Coleoptera</taxon>
        <taxon>Polyphaga</taxon>
        <taxon>Cucujiformia</taxon>
        <taxon>Chrysomeloidea</taxon>
        <taxon>Chrysomelidae</taxon>
        <taxon>Galerucinae</taxon>
        <taxon>Diabroticina</taxon>
        <taxon>Diabroticites</taxon>
        <taxon>Diabrotica</taxon>
    </lineage>
</organism>
<feature type="compositionally biased region" description="Basic and acidic residues" evidence="1">
    <location>
        <begin position="269"/>
        <end position="323"/>
    </location>
</feature>
<protein>
    <recommendedName>
        <fullName evidence="2">Tudor domain-containing protein</fullName>
    </recommendedName>
</protein>